<dbReference type="AlphaFoldDB" id="C4J808"/>
<evidence type="ECO:0000313" key="1">
    <source>
        <dbReference type="EMBL" id="ACR37308.1"/>
    </source>
</evidence>
<sequence length="75" mass="7506">MGIPNAKVLPVPVLARPTMSLPCIAGSRTALWMGNSLVMPLLASLSTILDEIPSLAISSPSAAAPPPAAALLSSS</sequence>
<dbReference type="EMBL" id="BT086955">
    <property type="protein sequence ID" value="ACR37308.1"/>
    <property type="molecule type" value="mRNA"/>
</dbReference>
<proteinExistence type="evidence at transcript level"/>
<organism evidence="1">
    <name type="scientific">Zea mays</name>
    <name type="common">Maize</name>
    <dbReference type="NCBI Taxonomy" id="4577"/>
    <lineage>
        <taxon>Eukaryota</taxon>
        <taxon>Viridiplantae</taxon>
        <taxon>Streptophyta</taxon>
        <taxon>Embryophyta</taxon>
        <taxon>Tracheophyta</taxon>
        <taxon>Spermatophyta</taxon>
        <taxon>Magnoliopsida</taxon>
        <taxon>Liliopsida</taxon>
        <taxon>Poales</taxon>
        <taxon>Poaceae</taxon>
        <taxon>PACMAD clade</taxon>
        <taxon>Panicoideae</taxon>
        <taxon>Andropogonodae</taxon>
        <taxon>Andropogoneae</taxon>
        <taxon>Tripsacinae</taxon>
        <taxon>Zea</taxon>
    </lineage>
</organism>
<reference evidence="1" key="1">
    <citation type="journal article" date="2009" name="PLoS Genet.">
        <title>Sequencing, mapping, and analysis of 27,455 maize full-length cDNAs.</title>
        <authorList>
            <person name="Soderlund C."/>
            <person name="Descour A."/>
            <person name="Kudrna D."/>
            <person name="Bomhoff M."/>
            <person name="Boyd L."/>
            <person name="Currie J."/>
            <person name="Angelova A."/>
            <person name="Collura K."/>
            <person name="Wissotski M."/>
            <person name="Ashley E."/>
            <person name="Morrow D."/>
            <person name="Fernandes J."/>
            <person name="Walbot V."/>
            <person name="Yu Y."/>
        </authorList>
    </citation>
    <scope>NUCLEOTIDE SEQUENCE</scope>
    <source>
        <strain evidence="1">B73</strain>
    </source>
</reference>
<accession>C4J808</accession>
<protein>
    <submittedName>
        <fullName evidence="1">Uncharacterized protein</fullName>
    </submittedName>
</protein>
<name>C4J808_MAIZE</name>